<evidence type="ECO:0000259" key="1">
    <source>
        <dbReference type="Pfam" id="PF01261"/>
    </source>
</evidence>
<dbReference type="InterPro" id="IPR013022">
    <property type="entry name" value="Xyl_isomerase-like_TIM-brl"/>
</dbReference>
<dbReference type="PANTHER" id="PTHR12110">
    <property type="entry name" value="HYDROXYPYRUVATE ISOMERASE"/>
    <property type="match status" value="1"/>
</dbReference>
<dbReference type="InterPro" id="IPR036237">
    <property type="entry name" value="Xyl_isomerase-like_sf"/>
</dbReference>
<protein>
    <submittedName>
        <fullName evidence="2">AP endonuclease</fullName>
    </submittedName>
</protein>
<dbReference type="GO" id="GO:0004519">
    <property type="term" value="F:endonuclease activity"/>
    <property type="evidence" value="ECO:0007669"/>
    <property type="project" value="UniProtKB-KW"/>
</dbReference>
<reference evidence="2 3" key="1">
    <citation type="submission" date="2016-12" db="EMBL/GenBank/DDBJ databases">
        <title>Complete genome sequence of Clostridium kluyveri JZZ isolated from the pit mud of a Chinese flavor liquor-making factory.</title>
        <authorList>
            <person name="Wang Y."/>
        </authorList>
    </citation>
    <scope>NUCLEOTIDE SEQUENCE [LARGE SCALE GENOMIC DNA]</scope>
    <source>
        <strain evidence="2 3">JZZ</strain>
    </source>
</reference>
<dbReference type="SUPFAM" id="SSF51658">
    <property type="entry name" value="Xylose isomerase-like"/>
    <property type="match status" value="1"/>
</dbReference>
<dbReference type="Gene3D" id="3.20.20.150">
    <property type="entry name" value="Divalent-metal-dependent TIM barrel enzymes"/>
    <property type="match status" value="1"/>
</dbReference>
<sequence>MEKKIITNSYPPITISSYTLGTEVLFRDRVKAAAEVGFDGIGLRAENYVDAKKEGLTDEDMLAILDEYKIKVTEVEYITQWGTKEDRTKQQQEKEQTIYHMAHLFNVKHINCGLMEKLSDEHIAAALGELCDRAGDIMIGLEFMPYSGVPDLASAWRAVKACSRKNAMLICDTWHWARANQTFDMIKSVPADKIVSIQICDVHDRPYPKKILRDESMHDRLFPGEGYGDTVGFVRMLKEHGVCPRAIGVETISDPIVEKGIEYAAQGAFRSAKKVLDEAWPEVSEHLK</sequence>
<name>A0A1L5F5W7_CLOKL</name>
<keyword evidence="2" id="KW-0540">Nuclease</keyword>
<feature type="domain" description="Xylose isomerase-like TIM barrel" evidence="1">
    <location>
        <begin position="30"/>
        <end position="262"/>
    </location>
</feature>
<dbReference type="PANTHER" id="PTHR12110:SF48">
    <property type="entry name" value="BLL3656 PROTEIN"/>
    <property type="match status" value="1"/>
</dbReference>
<evidence type="ECO:0000313" key="2">
    <source>
        <dbReference type="EMBL" id="APM38399.1"/>
    </source>
</evidence>
<dbReference type="Proteomes" id="UP000184604">
    <property type="component" value="Chromosome"/>
</dbReference>
<dbReference type="Pfam" id="PF01261">
    <property type="entry name" value="AP_endonuc_2"/>
    <property type="match status" value="1"/>
</dbReference>
<accession>A0A1L5F5W7</accession>
<gene>
    <name evidence="2" type="ORF">BS101_06445</name>
</gene>
<keyword evidence="2" id="KW-0255">Endonuclease</keyword>
<proteinExistence type="predicted"/>
<evidence type="ECO:0000313" key="3">
    <source>
        <dbReference type="Proteomes" id="UP000184604"/>
    </source>
</evidence>
<dbReference type="EMBL" id="CP018335">
    <property type="protein sequence ID" value="APM38399.1"/>
    <property type="molecule type" value="Genomic_DNA"/>
</dbReference>
<dbReference type="OrthoDB" id="9780241at2"/>
<keyword evidence="2" id="KW-0378">Hydrolase</keyword>
<organism evidence="2 3">
    <name type="scientific">Clostridium kluyveri</name>
    <dbReference type="NCBI Taxonomy" id="1534"/>
    <lineage>
        <taxon>Bacteria</taxon>
        <taxon>Bacillati</taxon>
        <taxon>Bacillota</taxon>
        <taxon>Clostridia</taxon>
        <taxon>Eubacteriales</taxon>
        <taxon>Clostridiaceae</taxon>
        <taxon>Clostridium</taxon>
    </lineage>
</organism>
<dbReference type="AlphaFoldDB" id="A0A1L5F5W7"/>
<dbReference type="InterPro" id="IPR050312">
    <property type="entry name" value="IolE/XylAMocC-like"/>
</dbReference>
<dbReference type="RefSeq" id="WP_073538071.1">
    <property type="nucleotide sequence ID" value="NZ_CP018335.1"/>
</dbReference>